<accession>H2YH44</accession>
<dbReference type="Ensembl" id="ENSCSAVT00000004710.1">
    <property type="protein sequence ID" value="ENSCSAVP00000004643.1"/>
    <property type="gene ID" value="ENSCSAVG00000002769.1"/>
</dbReference>
<dbReference type="Pfam" id="PF13561">
    <property type="entry name" value="adh_short_C2"/>
    <property type="match status" value="1"/>
</dbReference>
<reference evidence="1" key="3">
    <citation type="submission" date="2025-09" db="UniProtKB">
        <authorList>
            <consortium name="Ensembl"/>
        </authorList>
    </citation>
    <scope>IDENTIFICATION</scope>
</reference>
<dbReference type="PANTHER" id="PTHR43975">
    <property type="entry name" value="ZGC:101858"/>
    <property type="match status" value="1"/>
</dbReference>
<dbReference type="FunFam" id="3.40.50.720:FF:000084">
    <property type="entry name" value="Short-chain dehydrogenase reductase"/>
    <property type="match status" value="1"/>
</dbReference>
<dbReference type="OMA" id="MYRDMND"/>
<dbReference type="STRING" id="51511.ENSCSAVP00000004643"/>
<dbReference type="Gene3D" id="3.40.50.720">
    <property type="entry name" value="NAD(P)-binding Rossmann-like Domain"/>
    <property type="match status" value="1"/>
</dbReference>
<sequence>MEDLKTKVVLITGASSGIGEGIAYTFARNGAALSITGRNKENLDKVAEKCKKEGAAKVISIIGDLAKTEDIERIVEETASKLGQIDVLINNAGVGVRGGVENATIEDFDHVYKINVRAPYYLIQKCVPHLKKTKGCVVNVSSCFSNMTMVFALHYSMGKCALDHLTKSAALELAKYEIRVNGVNPGMTPTPLVDKAFTSEQQRAALYKEYSSKTPLGNQLMTVEEIADAVLFLSSSGSRSITGTSLLVDRGRNLAGV</sequence>
<dbReference type="PRINTS" id="PR00081">
    <property type="entry name" value="GDHRDH"/>
</dbReference>
<evidence type="ECO:0000313" key="2">
    <source>
        <dbReference type="Proteomes" id="UP000007875"/>
    </source>
</evidence>
<dbReference type="HOGENOM" id="CLU_010194_1_0_1"/>
<dbReference type="InterPro" id="IPR002347">
    <property type="entry name" value="SDR_fam"/>
</dbReference>
<dbReference type="GeneTree" id="ENSGT00940000164675"/>
<keyword evidence="2" id="KW-1185">Reference proteome</keyword>
<dbReference type="InterPro" id="IPR036291">
    <property type="entry name" value="NAD(P)-bd_dom_sf"/>
</dbReference>
<reference evidence="2" key="1">
    <citation type="submission" date="2003-08" db="EMBL/GenBank/DDBJ databases">
        <authorList>
            <person name="Birren B."/>
            <person name="Nusbaum C."/>
            <person name="Abebe A."/>
            <person name="Abouelleil A."/>
            <person name="Adekoya E."/>
            <person name="Ait-zahra M."/>
            <person name="Allen N."/>
            <person name="Allen T."/>
            <person name="An P."/>
            <person name="Anderson M."/>
            <person name="Anderson S."/>
            <person name="Arachchi H."/>
            <person name="Armbruster J."/>
            <person name="Bachantsang P."/>
            <person name="Baldwin J."/>
            <person name="Barry A."/>
            <person name="Bayul T."/>
            <person name="Blitshsteyn B."/>
            <person name="Bloom T."/>
            <person name="Blye J."/>
            <person name="Boguslavskiy L."/>
            <person name="Borowsky M."/>
            <person name="Boukhgalter B."/>
            <person name="Brunache A."/>
            <person name="Butler J."/>
            <person name="Calixte N."/>
            <person name="Calvo S."/>
            <person name="Camarata J."/>
            <person name="Campo K."/>
            <person name="Chang J."/>
            <person name="Cheshatsang Y."/>
            <person name="Citroen M."/>
            <person name="Collymore A."/>
            <person name="Considine T."/>
            <person name="Cook A."/>
            <person name="Cooke P."/>
            <person name="Corum B."/>
            <person name="Cuomo C."/>
            <person name="David R."/>
            <person name="Dawoe T."/>
            <person name="Degray S."/>
            <person name="Dodge S."/>
            <person name="Dooley K."/>
            <person name="Dorje P."/>
            <person name="Dorjee K."/>
            <person name="Dorris L."/>
            <person name="Duffey N."/>
            <person name="Dupes A."/>
            <person name="Elkins T."/>
            <person name="Engels R."/>
            <person name="Erickson J."/>
            <person name="Farina A."/>
            <person name="Faro S."/>
            <person name="Ferreira P."/>
            <person name="Fischer H."/>
            <person name="Fitzgerald M."/>
            <person name="Foley K."/>
            <person name="Gage D."/>
            <person name="Galagan J."/>
            <person name="Gearin G."/>
            <person name="Gnerre S."/>
            <person name="Gnirke A."/>
            <person name="Goyette A."/>
            <person name="Graham J."/>
            <person name="Grandbois E."/>
            <person name="Gyaltsen K."/>
            <person name="Hafez N."/>
            <person name="Hagopian D."/>
            <person name="Hagos B."/>
            <person name="Hall J."/>
            <person name="Hatcher B."/>
            <person name="Heller A."/>
            <person name="Higgins H."/>
            <person name="Honan T."/>
            <person name="Horn A."/>
            <person name="Houde N."/>
            <person name="Hughes L."/>
            <person name="Hulme W."/>
            <person name="Husby E."/>
            <person name="Iliev I."/>
            <person name="Jaffe D."/>
            <person name="Jones C."/>
            <person name="Kamal M."/>
            <person name="Kamat A."/>
            <person name="Kamvysselis M."/>
            <person name="Karlsson E."/>
            <person name="Kells C."/>
            <person name="Kieu A."/>
            <person name="Kisner P."/>
            <person name="Kodira C."/>
            <person name="Kulbokas E."/>
            <person name="Labutti K."/>
            <person name="Lama D."/>
            <person name="Landers T."/>
            <person name="Leger J."/>
            <person name="Levine S."/>
            <person name="Lewis D."/>
            <person name="Lewis T."/>
            <person name="Lindblad-toh K."/>
            <person name="Liu X."/>
            <person name="Lokyitsang T."/>
            <person name="Lokyitsang Y."/>
            <person name="Lucien O."/>
            <person name="Lui A."/>
            <person name="Ma L.J."/>
            <person name="Mabbitt R."/>
            <person name="Macdonald J."/>
            <person name="Maclean C."/>
            <person name="Major J."/>
            <person name="Manning J."/>
            <person name="Marabella R."/>
            <person name="Maru K."/>
            <person name="Matthews C."/>
            <person name="Mauceli E."/>
            <person name="Mccarthy M."/>
            <person name="Mcdonough S."/>
            <person name="Mcghee T."/>
            <person name="Meldrim J."/>
            <person name="Meneus L."/>
            <person name="Mesirov J."/>
            <person name="Mihalev A."/>
            <person name="Mihova T."/>
            <person name="Mikkelsen T."/>
            <person name="Mlenga V."/>
            <person name="Moru K."/>
            <person name="Mozes J."/>
            <person name="Mulrain L."/>
            <person name="Munson G."/>
            <person name="Naylor J."/>
            <person name="Newes C."/>
            <person name="Nguyen C."/>
            <person name="Nguyen N."/>
            <person name="Nguyen T."/>
            <person name="Nicol R."/>
            <person name="Nielsen C."/>
            <person name="Nizzari M."/>
            <person name="Norbu C."/>
            <person name="Norbu N."/>
            <person name="O'donnell P."/>
            <person name="Okoawo O."/>
            <person name="O'leary S."/>
            <person name="Omotosho B."/>
            <person name="O'neill K."/>
            <person name="Osman S."/>
            <person name="Parker S."/>
            <person name="Perrin D."/>
            <person name="Phunkhang P."/>
            <person name="Piqani B."/>
            <person name="Purcell S."/>
            <person name="Rachupka T."/>
            <person name="Ramasamy U."/>
            <person name="Rameau R."/>
            <person name="Ray V."/>
            <person name="Raymond C."/>
            <person name="Retta R."/>
            <person name="Richardson S."/>
            <person name="Rise C."/>
            <person name="Rodriguez J."/>
            <person name="Rogers J."/>
            <person name="Rogov P."/>
            <person name="Rutman M."/>
            <person name="Schupbach R."/>
            <person name="Seaman C."/>
            <person name="Settipalli S."/>
            <person name="Sharpe T."/>
            <person name="Sheridan J."/>
            <person name="Sherpa N."/>
            <person name="Shi J."/>
            <person name="Smirnov S."/>
            <person name="Smith C."/>
            <person name="Sougnez C."/>
            <person name="Spencer B."/>
            <person name="Stalker J."/>
            <person name="Stange-thomann N."/>
            <person name="Stavropoulos S."/>
            <person name="Stetson K."/>
            <person name="Stone C."/>
            <person name="Stone S."/>
            <person name="Stubbs M."/>
            <person name="Talamas J."/>
            <person name="Tchuinga P."/>
            <person name="Tenzing P."/>
            <person name="Tesfaye S."/>
            <person name="Theodore J."/>
            <person name="Thoulutsang Y."/>
            <person name="Topham K."/>
            <person name="Towey S."/>
            <person name="Tsamla T."/>
            <person name="Tsomo N."/>
            <person name="Vallee D."/>
            <person name="Vassiliev H."/>
            <person name="Venkataraman V."/>
            <person name="Vinson J."/>
            <person name="Vo A."/>
            <person name="Wade C."/>
            <person name="Wang S."/>
            <person name="Wangchuk T."/>
            <person name="Wangdi T."/>
            <person name="Whittaker C."/>
            <person name="Wilkinson J."/>
            <person name="Wu Y."/>
            <person name="Wyman D."/>
            <person name="Yadav S."/>
            <person name="Yang S."/>
            <person name="Yang X."/>
            <person name="Yeager S."/>
            <person name="Yee E."/>
            <person name="Young G."/>
            <person name="Zainoun J."/>
            <person name="Zembeck L."/>
            <person name="Zimmer A."/>
            <person name="Zody M."/>
            <person name="Lander E."/>
        </authorList>
    </citation>
    <scope>NUCLEOTIDE SEQUENCE [LARGE SCALE GENOMIC DNA]</scope>
</reference>
<dbReference type="PRINTS" id="PR00080">
    <property type="entry name" value="SDRFAMILY"/>
</dbReference>
<dbReference type="AlphaFoldDB" id="H2YH44"/>
<dbReference type="eggNOG" id="KOG0725">
    <property type="taxonomic scope" value="Eukaryota"/>
</dbReference>
<protein>
    <submittedName>
        <fullName evidence="1">Uncharacterized protein</fullName>
    </submittedName>
</protein>
<organism evidence="1 2">
    <name type="scientific">Ciona savignyi</name>
    <name type="common">Pacific transparent sea squirt</name>
    <dbReference type="NCBI Taxonomy" id="51511"/>
    <lineage>
        <taxon>Eukaryota</taxon>
        <taxon>Metazoa</taxon>
        <taxon>Chordata</taxon>
        <taxon>Tunicata</taxon>
        <taxon>Ascidiacea</taxon>
        <taxon>Phlebobranchia</taxon>
        <taxon>Cionidae</taxon>
        <taxon>Ciona</taxon>
    </lineage>
</organism>
<evidence type="ECO:0000313" key="1">
    <source>
        <dbReference type="Ensembl" id="ENSCSAVP00000004643.1"/>
    </source>
</evidence>
<dbReference type="Proteomes" id="UP000007875">
    <property type="component" value="Unassembled WGS sequence"/>
</dbReference>
<dbReference type="SUPFAM" id="SSF51735">
    <property type="entry name" value="NAD(P)-binding Rossmann-fold domains"/>
    <property type="match status" value="1"/>
</dbReference>
<dbReference type="InParanoid" id="H2YH44"/>
<dbReference type="PANTHER" id="PTHR43975:SF2">
    <property type="entry name" value="EG:BACR7A4.14 PROTEIN-RELATED"/>
    <property type="match status" value="1"/>
</dbReference>
<name>H2YH44_CIOSA</name>
<reference evidence="1" key="2">
    <citation type="submission" date="2025-08" db="UniProtKB">
        <authorList>
            <consortium name="Ensembl"/>
        </authorList>
    </citation>
    <scope>IDENTIFICATION</scope>
</reference>
<proteinExistence type="predicted"/>